<dbReference type="GeneID" id="30994833"/>
<proteinExistence type="predicted"/>
<dbReference type="EMBL" id="KV454545">
    <property type="protein sequence ID" value="ODV65212.1"/>
    <property type="molecule type" value="Genomic_DNA"/>
</dbReference>
<evidence type="ECO:0000313" key="2">
    <source>
        <dbReference type="Proteomes" id="UP000095085"/>
    </source>
</evidence>
<sequence length="365" mass="42513">MKPPVFHSPVESFSVSIPEPGLTSAIQNISIAEEFPSSKVQRIKLVLNSLKERIHIKTSSMKSTFNLITENLSFVSEREYNPPNYNSWKLNIKELFSPPLDRLTPLKEGIHSTLWNNENLKLDSIKNQLLDNHLAEPMANSKYYSNLLDEKRSLRFDSKDLHQIEGKASPYFAKIESLKSTKKEISDCFENDAIQVFITQQEVPLNLNFVLIQMLEDFQSIYLAVNFARTIMLNFQTKWDSTSLNTLILETLYKEIINFTSDLALIYDFFHKSRDNFYRLPWITQGKLFLENIEEFLGLMNLYLIYIQGNLSKLLNYDTYENTQLEEVKGIIDTKVTQFVDTSNDLEELLVSFFKYFERLPSSQT</sequence>
<gene>
    <name evidence="1" type="ORF">HYPBUDRAFT_150584</name>
</gene>
<protein>
    <submittedName>
        <fullName evidence="1">Uncharacterized protein</fullName>
    </submittedName>
</protein>
<organism evidence="1 2">
    <name type="scientific">Hyphopichia burtonii NRRL Y-1933</name>
    <dbReference type="NCBI Taxonomy" id="984485"/>
    <lineage>
        <taxon>Eukaryota</taxon>
        <taxon>Fungi</taxon>
        <taxon>Dikarya</taxon>
        <taxon>Ascomycota</taxon>
        <taxon>Saccharomycotina</taxon>
        <taxon>Pichiomycetes</taxon>
        <taxon>Debaryomycetaceae</taxon>
        <taxon>Hyphopichia</taxon>
    </lineage>
</organism>
<reference evidence="2" key="1">
    <citation type="submission" date="2016-05" db="EMBL/GenBank/DDBJ databases">
        <title>Comparative genomics of biotechnologically important yeasts.</title>
        <authorList>
            <consortium name="DOE Joint Genome Institute"/>
            <person name="Riley R."/>
            <person name="Haridas S."/>
            <person name="Wolfe K.H."/>
            <person name="Lopes M.R."/>
            <person name="Hittinger C.T."/>
            <person name="Goker M."/>
            <person name="Salamov A."/>
            <person name="Wisecaver J."/>
            <person name="Long T.M."/>
            <person name="Aerts A.L."/>
            <person name="Barry K."/>
            <person name="Choi C."/>
            <person name="Clum A."/>
            <person name="Coughlan A.Y."/>
            <person name="Deshpande S."/>
            <person name="Douglass A.P."/>
            <person name="Hanson S.J."/>
            <person name="Klenk H.-P."/>
            <person name="Labutti K."/>
            <person name="Lapidus A."/>
            <person name="Lindquist E."/>
            <person name="Lipzen A."/>
            <person name="Meier-Kolthoff J.P."/>
            <person name="Ohm R.A."/>
            <person name="Otillar R.P."/>
            <person name="Pangilinan J."/>
            <person name="Peng Y."/>
            <person name="Rokas A."/>
            <person name="Rosa C.A."/>
            <person name="Scheuner C."/>
            <person name="Sibirny A.A."/>
            <person name="Slot J.C."/>
            <person name="Stielow J.B."/>
            <person name="Sun H."/>
            <person name="Kurtzman C.P."/>
            <person name="Blackwell M."/>
            <person name="Grigoriev I.V."/>
            <person name="Jeffries T.W."/>
        </authorList>
    </citation>
    <scope>NUCLEOTIDE SEQUENCE [LARGE SCALE GENOMIC DNA]</scope>
    <source>
        <strain evidence="2">NRRL Y-1933</strain>
    </source>
</reference>
<keyword evidence="2" id="KW-1185">Reference proteome</keyword>
<dbReference type="RefSeq" id="XP_020074279.1">
    <property type="nucleotide sequence ID" value="XM_020220283.1"/>
</dbReference>
<name>A0A1E4RD90_9ASCO</name>
<dbReference type="Proteomes" id="UP000095085">
    <property type="component" value="Unassembled WGS sequence"/>
</dbReference>
<dbReference type="AlphaFoldDB" id="A0A1E4RD90"/>
<accession>A0A1E4RD90</accession>
<evidence type="ECO:0000313" key="1">
    <source>
        <dbReference type="EMBL" id="ODV65212.1"/>
    </source>
</evidence>